<feature type="domain" description="SET" evidence="6">
    <location>
        <begin position="56"/>
        <end position="324"/>
    </location>
</feature>
<dbReference type="SMART" id="SM00317">
    <property type="entry name" value="SET"/>
    <property type="match status" value="1"/>
</dbReference>
<reference evidence="8 9" key="1">
    <citation type="journal article" name="Sci. Rep.">
        <title>Telomere-to-telomere assembled and centromere annotated genomes of the two main subspecies of the button mushroom Agaricus bisporus reveal especially polymorphic chromosome ends.</title>
        <authorList>
            <person name="Sonnenberg A.S.M."/>
            <person name="Sedaghat-Telgerd N."/>
            <person name="Lavrijssen B."/>
            <person name="Ohm R.A."/>
            <person name="Hendrickx P.M."/>
            <person name="Scholtmeijer K."/>
            <person name="Baars J.J.P."/>
            <person name="van Peer A."/>
        </authorList>
    </citation>
    <scope>NUCLEOTIDE SEQUENCE [LARGE SCALE GENOMIC DNA]</scope>
    <source>
        <strain evidence="8 9">H119_p4</strain>
    </source>
</reference>
<evidence type="ECO:0000256" key="2">
    <source>
        <dbReference type="ARBA" id="ARBA00022771"/>
    </source>
</evidence>
<comment type="caution">
    <text evidence="8">The sequence shown here is derived from an EMBL/GenBank/DDBJ whole genome shotgun (WGS) entry which is preliminary data.</text>
</comment>
<dbReference type="Pfam" id="PF00856">
    <property type="entry name" value="SET"/>
    <property type="match status" value="1"/>
</dbReference>
<sequence length="643" mass="71108">MANFAELKAARDRRKVQSSFTDNLNSLEDANPSFPSEQPRKTENEVDLSIYHSLPADLEVRWTETRGRGIWSREKRRRGEIIFTEVQQSAALSTGLLATHCSACFVEASGVPLKRCPTCRIIHYCDSECQSRDWTLHKRECTALQKWATSVPSPSPETSEDKKQGKVIPSDAIRALGRMLWRKQKKGLSGDWAKQVDTMQSHRARLSSNEKSSQLHTHMVHALVRYLGLESLDELSSYGIDSIAGLVDLVSRFTTNAFTVASPTLTPIGVSISPIIALFNHSCAPNAVPVFPRAPHNAKANEPMASVITLRDIPANEEVVISYIDTTLTKRERQKALKETYYFTCNCSLCEKPRDGAYVDSRESLYCPKNCGGLCWLPTEDDPLARCAKCGTVVKESDAILDVIRIGFVALKKVNKVQISDPQKAIQLTTNLIRILASARVCPFTQPLLALSRLHTTLLISNYRSPFDPNVAEISSSEIQEQRQTNQEDISALSEKQNQLDETIQSAKRTTMGLNRLLPFGHPIRALALTELGKLLIVDEPDPKHLKEKSDISSVVPSGSSSLPQLAGTAKYPPSGPQRLKLAYETLVSARRELIVGFGGGKNEGGQVGMEVRKILVEIEKELGVWKEGIRGAIADLPKTTGK</sequence>
<protein>
    <recommendedName>
        <fullName evidence="10">SET domain-containing protein</fullName>
    </recommendedName>
</protein>
<dbReference type="GO" id="GO:0008270">
    <property type="term" value="F:zinc ion binding"/>
    <property type="evidence" value="ECO:0007669"/>
    <property type="project" value="UniProtKB-KW"/>
</dbReference>
<dbReference type="Gene3D" id="2.170.270.10">
    <property type="entry name" value="SET domain"/>
    <property type="match status" value="1"/>
</dbReference>
<dbReference type="InterPro" id="IPR002893">
    <property type="entry name" value="Znf_MYND"/>
</dbReference>
<feature type="domain" description="MYND-type" evidence="7">
    <location>
        <begin position="101"/>
        <end position="141"/>
    </location>
</feature>
<evidence type="ECO:0000256" key="4">
    <source>
        <dbReference type="PROSITE-ProRule" id="PRU00134"/>
    </source>
</evidence>
<evidence type="ECO:0000313" key="8">
    <source>
        <dbReference type="EMBL" id="KAF7761539.1"/>
    </source>
</evidence>
<dbReference type="InterPro" id="IPR050869">
    <property type="entry name" value="H3K4_H4K5_MeTrfase"/>
</dbReference>
<proteinExistence type="predicted"/>
<gene>
    <name evidence="8" type="ORF">Agabi119p4_9531</name>
</gene>
<dbReference type="SUPFAM" id="SSF144232">
    <property type="entry name" value="HIT/MYND zinc finger-like"/>
    <property type="match status" value="1"/>
</dbReference>
<feature type="compositionally biased region" description="Low complexity" evidence="5">
    <location>
        <begin position="552"/>
        <end position="562"/>
    </location>
</feature>
<dbReference type="PROSITE" id="PS50865">
    <property type="entry name" value="ZF_MYND_2"/>
    <property type="match status" value="1"/>
</dbReference>
<organism evidence="8 9">
    <name type="scientific">Agaricus bisporus var. burnettii</name>
    <dbReference type="NCBI Taxonomy" id="192524"/>
    <lineage>
        <taxon>Eukaryota</taxon>
        <taxon>Fungi</taxon>
        <taxon>Dikarya</taxon>
        <taxon>Basidiomycota</taxon>
        <taxon>Agaricomycotina</taxon>
        <taxon>Agaricomycetes</taxon>
        <taxon>Agaricomycetidae</taxon>
        <taxon>Agaricales</taxon>
        <taxon>Agaricineae</taxon>
        <taxon>Agaricaceae</taxon>
        <taxon>Agaricus</taxon>
    </lineage>
</organism>
<dbReference type="InterPro" id="IPR001214">
    <property type="entry name" value="SET_dom"/>
</dbReference>
<dbReference type="GO" id="GO:0005634">
    <property type="term" value="C:nucleus"/>
    <property type="evidence" value="ECO:0007669"/>
    <property type="project" value="TreeGrafter"/>
</dbReference>
<dbReference type="Gene3D" id="6.10.140.2220">
    <property type="match status" value="1"/>
</dbReference>
<name>A0A8H7C4R8_AGABI</name>
<dbReference type="PROSITE" id="PS50280">
    <property type="entry name" value="SET"/>
    <property type="match status" value="1"/>
</dbReference>
<evidence type="ECO:0000259" key="6">
    <source>
        <dbReference type="PROSITE" id="PS50280"/>
    </source>
</evidence>
<keyword evidence="2 4" id="KW-0863">Zinc-finger</keyword>
<feature type="region of interest" description="Disordered" evidence="5">
    <location>
        <begin position="547"/>
        <end position="574"/>
    </location>
</feature>
<feature type="compositionally biased region" description="Polar residues" evidence="5">
    <location>
        <begin position="18"/>
        <end position="36"/>
    </location>
</feature>
<evidence type="ECO:0000256" key="3">
    <source>
        <dbReference type="ARBA" id="ARBA00022833"/>
    </source>
</evidence>
<feature type="region of interest" description="Disordered" evidence="5">
    <location>
        <begin position="18"/>
        <end position="44"/>
    </location>
</feature>
<keyword evidence="3" id="KW-0862">Zinc</keyword>
<evidence type="ECO:0000313" key="9">
    <source>
        <dbReference type="Proteomes" id="UP000629468"/>
    </source>
</evidence>
<evidence type="ECO:0000256" key="5">
    <source>
        <dbReference type="SAM" id="MobiDB-lite"/>
    </source>
</evidence>
<dbReference type="Proteomes" id="UP000629468">
    <property type="component" value="Unassembled WGS sequence"/>
</dbReference>
<dbReference type="Gene3D" id="1.10.220.160">
    <property type="match status" value="1"/>
</dbReference>
<keyword evidence="1" id="KW-0479">Metal-binding</keyword>
<dbReference type="Pfam" id="PF01753">
    <property type="entry name" value="zf-MYND"/>
    <property type="match status" value="1"/>
</dbReference>
<evidence type="ECO:0000256" key="1">
    <source>
        <dbReference type="ARBA" id="ARBA00022723"/>
    </source>
</evidence>
<dbReference type="EMBL" id="JABXXO010000013">
    <property type="protein sequence ID" value="KAF7761539.1"/>
    <property type="molecule type" value="Genomic_DNA"/>
</dbReference>
<dbReference type="PANTHER" id="PTHR12197">
    <property type="entry name" value="HISTONE-LYSINE N-METHYLTRANSFERASE SMYD"/>
    <property type="match status" value="1"/>
</dbReference>
<accession>A0A8H7C4R8</accession>
<dbReference type="SUPFAM" id="SSF82199">
    <property type="entry name" value="SET domain"/>
    <property type="match status" value="1"/>
</dbReference>
<dbReference type="PANTHER" id="PTHR12197:SF251">
    <property type="entry name" value="EG:BACR7C10.4 PROTEIN"/>
    <property type="match status" value="1"/>
</dbReference>
<evidence type="ECO:0000259" key="7">
    <source>
        <dbReference type="PROSITE" id="PS50865"/>
    </source>
</evidence>
<dbReference type="InterPro" id="IPR046341">
    <property type="entry name" value="SET_dom_sf"/>
</dbReference>
<dbReference type="AlphaFoldDB" id="A0A8H7C4R8"/>
<evidence type="ECO:0008006" key="10">
    <source>
        <dbReference type="Google" id="ProtNLM"/>
    </source>
</evidence>